<protein>
    <submittedName>
        <fullName evidence="6">Competence protein ComFA</fullName>
    </submittedName>
</protein>
<keyword evidence="3" id="KW-0238">DNA-binding</keyword>
<keyword evidence="1" id="KW-0547">Nucleotide-binding</keyword>
<dbReference type="PROSITE" id="PS51192">
    <property type="entry name" value="HELICASE_ATP_BIND_1"/>
    <property type="match status" value="1"/>
</dbReference>
<dbReference type="GO" id="GO:0005524">
    <property type="term" value="F:ATP binding"/>
    <property type="evidence" value="ECO:0007669"/>
    <property type="project" value="UniProtKB-KW"/>
</dbReference>
<sequence>MTIQFEEALLWGRLLSRHEIEMQFNGKVLEDLPCFSDLVRLPMIEETEKGWCCGRCHNQDPKQFLEQPESSSCQQGLVYCLNCLTMGRMCQGEELYYLPSQHQQITAKYESYLTWFGQLSAEQQRASQELCQSLTDPDHPHLVHAVTGAGKTEMIFPVINQVLIHSGRVCLASPRIDVCLELYPRLQAAFNQVHIGLFYGESEPVQQYCPLIIATSHQLLRFKAAFDLLIMDEVDAFPYADDLSLHFAARRAVMPNTGKLIYLTATPDDRLRLQLSQGELKQTCLPARFHGHPLPEPQFVWLGNWRQQIINQADKGKLLKHLQQFIQGEGIRLIFMPSIPLAEALFNWLESLPDFQGLACVHARDPQRKDKVNQLRQGQLKGLISTTILERGVTFTNCHVSIIGAEDKKYSRAALVQMSGRVGRRPDFPAGQLYYAHYGISKTMIEAQQEIRAMNRQARERGLLHD</sequence>
<evidence type="ECO:0000256" key="3">
    <source>
        <dbReference type="ARBA" id="ARBA00023125"/>
    </source>
</evidence>
<organism evidence="6 7">
    <name type="scientific">Ignavigranum ruoffiae</name>
    <dbReference type="NCBI Taxonomy" id="89093"/>
    <lineage>
        <taxon>Bacteria</taxon>
        <taxon>Bacillati</taxon>
        <taxon>Bacillota</taxon>
        <taxon>Bacilli</taxon>
        <taxon>Lactobacillales</taxon>
        <taxon>Aerococcaceae</taxon>
        <taxon>Ignavigranum</taxon>
    </lineage>
</organism>
<dbReference type="SMART" id="SM00490">
    <property type="entry name" value="HELICc"/>
    <property type="match status" value="1"/>
</dbReference>
<accession>A0A1H9DIA8</accession>
<dbReference type="Pfam" id="PF00271">
    <property type="entry name" value="Helicase_C"/>
    <property type="match status" value="1"/>
</dbReference>
<dbReference type="GO" id="GO:0006270">
    <property type="term" value="P:DNA replication initiation"/>
    <property type="evidence" value="ECO:0007669"/>
    <property type="project" value="TreeGrafter"/>
</dbReference>
<dbReference type="Proteomes" id="UP000198833">
    <property type="component" value="Unassembled WGS sequence"/>
</dbReference>
<dbReference type="SUPFAM" id="SSF52540">
    <property type="entry name" value="P-loop containing nucleoside triphosphate hydrolases"/>
    <property type="match status" value="1"/>
</dbReference>
<reference evidence="6 7" key="1">
    <citation type="submission" date="2016-10" db="EMBL/GenBank/DDBJ databases">
        <authorList>
            <person name="de Groot N.N."/>
        </authorList>
    </citation>
    <scope>NUCLEOTIDE SEQUENCE [LARGE SCALE GENOMIC DNA]</scope>
    <source>
        <strain evidence="6 7">DSM 15695</strain>
    </source>
</reference>
<dbReference type="Gene3D" id="3.40.50.300">
    <property type="entry name" value="P-loop containing nucleotide triphosphate hydrolases"/>
    <property type="match status" value="2"/>
</dbReference>
<dbReference type="RefSeq" id="WP_092571712.1">
    <property type="nucleotide sequence ID" value="NZ_FOEN01000005.1"/>
</dbReference>
<gene>
    <name evidence="6" type="ORF">SAMN04488558_105150</name>
</gene>
<evidence type="ECO:0000256" key="1">
    <source>
        <dbReference type="ARBA" id="ARBA00022741"/>
    </source>
</evidence>
<feature type="domain" description="Helicase C-terminal" evidence="5">
    <location>
        <begin position="318"/>
        <end position="464"/>
    </location>
</feature>
<proteinExistence type="predicted"/>
<dbReference type="PANTHER" id="PTHR30580">
    <property type="entry name" value="PRIMOSOMAL PROTEIN N"/>
    <property type="match status" value="1"/>
</dbReference>
<dbReference type="InterPro" id="IPR014001">
    <property type="entry name" value="Helicase_ATP-bd"/>
</dbReference>
<dbReference type="InterPro" id="IPR006935">
    <property type="entry name" value="Helicase/UvrB_N"/>
</dbReference>
<feature type="domain" description="Helicase ATP-binding" evidence="4">
    <location>
        <begin position="132"/>
        <end position="285"/>
    </location>
</feature>
<dbReference type="GO" id="GO:0006310">
    <property type="term" value="P:DNA recombination"/>
    <property type="evidence" value="ECO:0007669"/>
    <property type="project" value="TreeGrafter"/>
</dbReference>
<dbReference type="PROSITE" id="PS51194">
    <property type="entry name" value="HELICASE_CTER"/>
    <property type="match status" value="1"/>
</dbReference>
<evidence type="ECO:0000256" key="2">
    <source>
        <dbReference type="ARBA" id="ARBA00022840"/>
    </source>
</evidence>
<dbReference type="GO" id="GO:0006302">
    <property type="term" value="P:double-strand break repair"/>
    <property type="evidence" value="ECO:0007669"/>
    <property type="project" value="TreeGrafter"/>
</dbReference>
<evidence type="ECO:0000313" key="6">
    <source>
        <dbReference type="EMBL" id="SEQ13215.1"/>
    </source>
</evidence>
<dbReference type="EMBL" id="FOEN01000005">
    <property type="protein sequence ID" value="SEQ13215.1"/>
    <property type="molecule type" value="Genomic_DNA"/>
</dbReference>
<dbReference type="Pfam" id="PF04851">
    <property type="entry name" value="ResIII"/>
    <property type="match status" value="1"/>
</dbReference>
<dbReference type="PANTHER" id="PTHR30580:SF1">
    <property type="entry name" value="COMF OPERON PROTEIN 1"/>
    <property type="match status" value="1"/>
</dbReference>
<name>A0A1H9DIA8_9LACT</name>
<dbReference type="InterPro" id="IPR001650">
    <property type="entry name" value="Helicase_C-like"/>
</dbReference>
<dbReference type="CDD" id="cd18785">
    <property type="entry name" value="SF2_C"/>
    <property type="match status" value="1"/>
</dbReference>
<evidence type="ECO:0000313" key="7">
    <source>
        <dbReference type="Proteomes" id="UP000198833"/>
    </source>
</evidence>
<dbReference type="InterPro" id="IPR027417">
    <property type="entry name" value="P-loop_NTPase"/>
</dbReference>
<dbReference type="SMART" id="SM00487">
    <property type="entry name" value="DEXDc"/>
    <property type="match status" value="1"/>
</dbReference>
<dbReference type="GO" id="GO:0003677">
    <property type="term" value="F:DNA binding"/>
    <property type="evidence" value="ECO:0007669"/>
    <property type="project" value="UniProtKB-KW"/>
</dbReference>
<dbReference type="GO" id="GO:0043138">
    <property type="term" value="F:3'-5' DNA helicase activity"/>
    <property type="evidence" value="ECO:0007669"/>
    <property type="project" value="TreeGrafter"/>
</dbReference>
<dbReference type="OrthoDB" id="2077914at2"/>
<dbReference type="AlphaFoldDB" id="A0A1H9DIA8"/>
<evidence type="ECO:0000259" key="4">
    <source>
        <dbReference type="PROSITE" id="PS51192"/>
    </source>
</evidence>
<evidence type="ECO:0000259" key="5">
    <source>
        <dbReference type="PROSITE" id="PS51194"/>
    </source>
</evidence>
<dbReference type="STRING" id="89093.SAMN04488558_105150"/>
<keyword evidence="7" id="KW-1185">Reference proteome</keyword>
<keyword evidence="2" id="KW-0067">ATP-binding</keyword>
<dbReference type="GO" id="GO:0016787">
    <property type="term" value="F:hydrolase activity"/>
    <property type="evidence" value="ECO:0007669"/>
    <property type="project" value="InterPro"/>
</dbReference>